<dbReference type="GO" id="GO:0071972">
    <property type="term" value="F:peptidoglycan L,D-transpeptidase activity"/>
    <property type="evidence" value="ECO:0007669"/>
    <property type="project" value="TreeGrafter"/>
</dbReference>
<evidence type="ECO:0000256" key="4">
    <source>
        <dbReference type="ARBA" id="ARBA00022984"/>
    </source>
</evidence>
<comment type="caution">
    <text evidence="10">The sequence shown here is derived from an EMBL/GenBank/DDBJ whole genome shotgun (WGS) entry which is preliminary data.</text>
</comment>
<dbReference type="Gene3D" id="2.60.40.3710">
    <property type="match status" value="1"/>
</dbReference>
<evidence type="ECO:0000313" key="11">
    <source>
        <dbReference type="Proteomes" id="UP000629619"/>
    </source>
</evidence>
<organism evidence="10 11">
    <name type="scientific">Actinoplanes siamensis</name>
    <dbReference type="NCBI Taxonomy" id="1223317"/>
    <lineage>
        <taxon>Bacteria</taxon>
        <taxon>Bacillati</taxon>
        <taxon>Actinomycetota</taxon>
        <taxon>Actinomycetes</taxon>
        <taxon>Micromonosporales</taxon>
        <taxon>Micromonosporaceae</taxon>
        <taxon>Actinoplanes</taxon>
    </lineage>
</organism>
<keyword evidence="2" id="KW-0808">Transferase</keyword>
<dbReference type="AlphaFoldDB" id="A0A919N9I8"/>
<evidence type="ECO:0000313" key="10">
    <source>
        <dbReference type="EMBL" id="GIF06719.1"/>
    </source>
</evidence>
<dbReference type="Proteomes" id="UP000629619">
    <property type="component" value="Unassembled WGS sequence"/>
</dbReference>
<dbReference type="EMBL" id="BOMW01000039">
    <property type="protein sequence ID" value="GIF06719.1"/>
    <property type="molecule type" value="Genomic_DNA"/>
</dbReference>
<dbReference type="SUPFAM" id="SSF141523">
    <property type="entry name" value="L,D-transpeptidase catalytic domain-like"/>
    <property type="match status" value="1"/>
</dbReference>
<evidence type="ECO:0000259" key="9">
    <source>
        <dbReference type="PROSITE" id="PS52029"/>
    </source>
</evidence>
<dbReference type="Pfam" id="PF03734">
    <property type="entry name" value="YkuD"/>
    <property type="match status" value="1"/>
</dbReference>
<feature type="active site" description="Proton donor/acceptor" evidence="7">
    <location>
        <position position="365"/>
    </location>
</feature>
<feature type="region of interest" description="Disordered" evidence="8">
    <location>
        <begin position="1"/>
        <end position="30"/>
    </location>
</feature>
<evidence type="ECO:0000256" key="6">
    <source>
        <dbReference type="ARBA" id="ARBA00023316"/>
    </source>
</evidence>
<dbReference type="GO" id="GO:0016746">
    <property type="term" value="F:acyltransferase activity"/>
    <property type="evidence" value="ECO:0007669"/>
    <property type="project" value="UniProtKB-KW"/>
</dbReference>
<dbReference type="InterPro" id="IPR005490">
    <property type="entry name" value="LD_TPept_cat_dom"/>
</dbReference>
<keyword evidence="5" id="KW-0012">Acyltransferase</keyword>
<evidence type="ECO:0000256" key="2">
    <source>
        <dbReference type="ARBA" id="ARBA00022679"/>
    </source>
</evidence>
<accession>A0A919N9I8</accession>
<dbReference type="GO" id="GO:0005576">
    <property type="term" value="C:extracellular region"/>
    <property type="evidence" value="ECO:0007669"/>
    <property type="project" value="TreeGrafter"/>
</dbReference>
<evidence type="ECO:0000256" key="5">
    <source>
        <dbReference type="ARBA" id="ARBA00023315"/>
    </source>
</evidence>
<dbReference type="CDD" id="cd13432">
    <property type="entry name" value="LDT_IgD_like_2"/>
    <property type="match status" value="1"/>
</dbReference>
<feature type="compositionally biased region" description="Basic and acidic residues" evidence="8">
    <location>
        <begin position="1"/>
        <end position="19"/>
    </location>
</feature>
<keyword evidence="4 7" id="KW-0573">Peptidoglycan synthesis</keyword>
<dbReference type="InterPro" id="IPR038063">
    <property type="entry name" value="Transpep_catalytic_dom"/>
</dbReference>
<dbReference type="CDD" id="cd16913">
    <property type="entry name" value="YkuD_like"/>
    <property type="match status" value="1"/>
</dbReference>
<comment type="pathway">
    <text evidence="1 7">Cell wall biogenesis; peptidoglycan biosynthesis.</text>
</comment>
<evidence type="ECO:0000256" key="3">
    <source>
        <dbReference type="ARBA" id="ARBA00022960"/>
    </source>
</evidence>
<dbReference type="InterPro" id="IPR041280">
    <property type="entry name" value="Big_10"/>
</dbReference>
<feature type="compositionally biased region" description="Low complexity" evidence="8">
    <location>
        <begin position="72"/>
        <end position="95"/>
    </location>
</feature>
<dbReference type="InterPro" id="IPR050979">
    <property type="entry name" value="LD-transpeptidase"/>
</dbReference>
<dbReference type="GO" id="GO:0071555">
    <property type="term" value="P:cell wall organization"/>
    <property type="evidence" value="ECO:0007669"/>
    <property type="project" value="UniProtKB-UniRule"/>
</dbReference>
<sequence length="436" mass="47078">MGAGEKRRREGTMDMDRVRSAVLSRPAGSGRRRLRATFVALLAGSLLFTAACSDKSPSWQGGSGSGSGGDSAAGTAESAAPSPTPTLSTVAVTSPKSAATGVEAWSDVKYTSEDPENTTVKVTDSQGNEVKGTVDKDARVWRPSQSMTWGTKYTVTVSTPAAEGKSNETTSDFTVMTKPANLVRVTSFLGDGQTVGVGMPLIIKFGRAIPEKYRAEVERRMAVTATPAQAGTWGWISSTEVHFRPKTYWKANSKVFYKVQLKGVKMGDGWYGRSDLTVDLKIGRSLIMTVSNKTKQMTVKRDGKVVKTLPVSLGKKGTPSSSGTMVVIEKKEHTVFDTTDTDPENGYKTNIDYAQRITWSGQFIHAAPWSEGQQGRNNVSHGCVNVSEAMGAWLFKQTMMGDVITVSGTEEKLKNGNGWTDWNISYDQFKKSSALS</sequence>
<gene>
    <name evidence="10" type="ORF">Asi03nite_42570</name>
</gene>
<dbReference type="Pfam" id="PF17964">
    <property type="entry name" value="Big_10"/>
    <property type="match status" value="1"/>
</dbReference>
<evidence type="ECO:0000256" key="7">
    <source>
        <dbReference type="PROSITE-ProRule" id="PRU01373"/>
    </source>
</evidence>
<protein>
    <recommendedName>
        <fullName evidence="9">L,D-TPase catalytic domain-containing protein</fullName>
    </recommendedName>
</protein>
<dbReference type="PANTHER" id="PTHR30582">
    <property type="entry name" value="L,D-TRANSPEPTIDASE"/>
    <property type="match status" value="1"/>
</dbReference>
<dbReference type="Gene3D" id="2.40.440.10">
    <property type="entry name" value="L,D-transpeptidase catalytic domain-like"/>
    <property type="match status" value="1"/>
</dbReference>
<feature type="region of interest" description="Disordered" evidence="8">
    <location>
        <begin position="53"/>
        <end position="98"/>
    </location>
</feature>
<reference evidence="10" key="1">
    <citation type="submission" date="2021-01" db="EMBL/GenBank/DDBJ databases">
        <title>Whole genome shotgun sequence of Actinoplanes siamensis NBRC 109076.</title>
        <authorList>
            <person name="Komaki H."/>
            <person name="Tamura T."/>
        </authorList>
    </citation>
    <scope>NUCLEOTIDE SEQUENCE</scope>
    <source>
        <strain evidence="10">NBRC 109076</strain>
    </source>
</reference>
<name>A0A919N9I8_9ACTN</name>
<keyword evidence="11" id="KW-1185">Reference proteome</keyword>
<dbReference type="GO" id="GO:0008360">
    <property type="term" value="P:regulation of cell shape"/>
    <property type="evidence" value="ECO:0007669"/>
    <property type="project" value="UniProtKB-UniRule"/>
</dbReference>
<feature type="domain" description="L,D-TPase catalytic" evidence="9">
    <location>
        <begin position="286"/>
        <end position="407"/>
    </location>
</feature>
<evidence type="ECO:0000256" key="1">
    <source>
        <dbReference type="ARBA" id="ARBA00004752"/>
    </source>
</evidence>
<dbReference type="GO" id="GO:0018104">
    <property type="term" value="P:peptidoglycan-protein cross-linking"/>
    <property type="evidence" value="ECO:0007669"/>
    <property type="project" value="TreeGrafter"/>
</dbReference>
<keyword evidence="6 7" id="KW-0961">Cell wall biogenesis/degradation</keyword>
<evidence type="ECO:0000256" key="8">
    <source>
        <dbReference type="SAM" id="MobiDB-lite"/>
    </source>
</evidence>
<keyword evidence="3 7" id="KW-0133">Cell shape</keyword>
<dbReference type="PROSITE" id="PS52029">
    <property type="entry name" value="LD_TPASE"/>
    <property type="match status" value="1"/>
</dbReference>
<feature type="compositionally biased region" description="Gly residues" evidence="8">
    <location>
        <begin position="61"/>
        <end position="71"/>
    </location>
</feature>
<dbReference type="PANTHER" id="PTHR30582:SF2">
    <property type="entry name" value="L,D-TRANSPEPTIDASE YCIB-RELATED"/>
    <property type="match status" value="1"/>
</dbReference>
<proteinExistence type="predicted"/>
<dbReference type="Gene3D" id="2.60.40.3780">
    <property type="match status" value="1"/>
</dbReference>
<feature type="active site" description="Nucleophile" evidence="7">
    <location>
        <position position="383"/>
    </location>
</feature>